<evidence type="ECO:0000256" key="1">
    <source>
        <dbReference type="ARBA" id="ARBA00022723"/>
    </source>
</evidence>
<sequence length="177" mass="19846">MAKIGCFVLIETIKEIIKSKKIPLYDLIFTFSAQEEIGCKGAIACVKKYKPDLFLETDVTFASDYLDDELEKQVGKCHLGKGVVIYRGCGLDYKGIRLLENIAKKHKIKFQTQSSDPNTPYTSEHILTENVGTKILTLALPLRNMHCPIEIINMKDAVYCINLIKAFCLSGGLSRIL</sequence>
<dbReference type="EMBL" id="LAZR01063281">
    <property type="protein sequence ID" value="KKK59809.1"/>
    <property type="molecule type" value="Genomic_DNA"/>
</dbReference>
<dbReference type="GO" id="GO:0016787">
    <property type="term" value="F:hydrolase activity"/>
    <property type="evidence" value="ECO:0007669"/>
    <property type="project" value="UniProtKB-KW"/>
</dbReference>
<dbReference type="SUPFAM" id="SSF53187">
    <property type="entry name" value="Zn-dependent exopeptidases"/>
    <property type="match status" value="1"/>
</dbReference>
<evidence type="ECO:0000313" key="3">
    <source>
        <dbReference type="EMBL" id="KKK59809.1"/>
    </source>
</evidence>
<dbReference type="Gene3D" id="3.40.630.10">
    <property type="entry name" value="Zn peptidases"/>
    <property type="match status" value="1"/>
</dbReference>
<reference evidence="3" key="1">
    <citation type="journal article" date="2015" name="Nature">
        <title>Complex archaea that bridge the gap between prokaryotes and eukaryotes.</title>
        <authorList>
            <person name="Spang A."/>
            <person name="Saw J.H."/>
            <person name="Jorgensen S.L."/>
            <person name="Zaremba-Niedzwiedzka K."/>
            <person name="Martijn J."/>
            <person name="Lind A.E."/>
            <person name="van Eijk R."/>
            <person name="Schleper C."/>
            <person name="Guy L."/>
            <person name="Ettema T.J."/>
        </authorList>
    </citation>
    <scope>NUCLEOTIDE SEQUENCE</scope>
</reference>
<evidence type="ECO:0000256" key="2">
    <source>
        <dbReference type="ARBA" id="ARBA00022801"/>
    </source>
</evidence>
<dbReference type="InterPro" id="IPR051464">
    <property type="entry name" value="Peptidase_M42_aminopept"/>
</dbReference>
<accession>A0A0F8Z0A7</accession>
<keyword evidence="1" id="KW-0479">Metal-binding</keyword>
<dbReference type="InterPro" id="IPR008007">
    <property type="entry name" value="Peptidase_M42"/>
</dbReference>
<comment type="caution">
    <text evidence="3">The sequence shown here is derived from an EMBL/GenBank/DDBJ whole genome shotgun (WGS) entry which is preliminary data.</text>
</comment>
<keyword evidence="2" id="KW-0378">Hydrolase</keyword>
<name>A0A0F8Z0A7_9ZZZZ</name>
<dbReference type="PANTHER" id="PTHR32481:SF0">
    <property type="entry name" value="AMINOPEPTIDASE YPDE-RELATED"/>
    <property type="match status" value="1"/>
</dbReference>
<evidence type="ECO:0008006" key="4">
    <source>
        <dbReference type="Google" id="ProtNLM"/>
    </source>
</evidence>
<dbReference type="GO" id="GO:0046872">
    <property type="term" value="F:metal ion binding"/>
    <property type="evidence" value="ECO:0007669"/>
    <property type="project" value="UniProtKB-KW"/>
</dbReference>
<dbReference type="PANTHER" id="PTHR32481">
    <property type="entry name" value="AMINOPEPTIDASE"/>
    <property type="match status" value="1"/>
</dbReference>
<organism evidence="3">
    <name type="scientific">marine sediment metagenome</name>
    <dbReference type="NCBI Taxonomy" id="412755"/>
    <lineage>
        <taxon>unclassified sequences</taxon>
        <taxon>metagenomes</taxon>
        <taxon>ecological metagenomes</taxon>
    </lineage>
</organism>
<protein>
    <recommendedName>
        <fullName evidence="4">Peptidase M28 domain-containing protein</fullName>
    </recommendedName>
</protein>
<dbReference type="AlphaFoldDB" id="A0A0F8Z0A7"/>
<gene>
    <name evidence="3" type="ORF">LCGC14_3030650</name>
</gene>
<dbReference type="Pfam" id="PF05343">
    <property type="entry name" value="Peptidase_M42"/>
    <property type="match status" value="1"/>
</dbReference>
<proteinExistence type="predicted"/>